<protein>
    <submittedName>
        <fullName evidence="1">Putative zinc-or iron-chelating protein</fullName>
    </submittedName>
</protein>
<gene>
    <name evidence="1" type="ORF">DES52_101419</name>
</gene>
<organism evidence="1 2">
    <name type="scientific">Deinococcus yavapaiensis KR-236</name>
    <dbReference type="NCBI Taxonomy" id="694435"/>
    <lineage>
        <taxon>Bacteria</taxon>
        <taxon>Thermotogati</taxon>
        <taxon>Deinococcota</taxon>
        <taxon>Deinococci</taxon>
        <taxon>Deinococcales</taxon>
        <taxon>Deinococcaceae</taxon>
        <taxon>Deinococcus</taxon>
    </lineage>
</organism>
<dbReference type="Proteomes" id="UP000248326">
    <property type="component" value="Unassembled WGS sequence"/>
</dbReference>
<dbReference type="EMBL" id="QJSX01000001">
    <property type="protein sequence ID" value="PYE56614.1"/>
    <property type="molecule type" value="Genomic_DNA"/>
</dbReference>
<evidence type="ECO:0000313" key="2">
    <source>
        <dbReference type="Proteomes" id="UP000248326"/>
    </source>
</evidence>
<accession>A0A318SGT1</accession>
<dbReference type="OrthoDB" id="9810361at2"/>
<dbReference type="AlphaFoldDB" id="A0A318SGT1"/>
<dbReference type="InterPro" id="IPR005358">
    <property type="entry name" value="Puta_zinc/iron-chelating_dom"/>
</dbReference>
<dbReference type="Pfam" id="PF03692">
    <property type="entry name" value="CxxCxxCC"/>
    <property type="match status" value="1"/>
</dbReference>
<comment type="caution">
    <text evidence="1">The sequence shown here is derived from an EMBL/GenBank/DDBJ whole genome shotgun (WGS) entry which is preliminary data.</text>
</comment>
<sequence length="259" mass="29714">MTFLMPVTINAHEKPLKYSRLDTTRVTTEVRRALQRFDSRAATWISRYTARGGKVYCAAGCFRCCDMPIRVSLAEALVVAESLTPSQFEAVEAHAERVWLNAHESRDGDEYVENHRRSVGFCPLLDRETGRCGAYEARPARCRDTYSAMPARFCAPDGLSSLRRSERRAYEQEVRTNPVMDGTSHFIAPLEDLSVPIWETCATLMRRELGFEVWGDFWTLVAYSRDERFWSALRSHSPRSVIAALKRARLYHPELVQIE</sequence>
<evidence type="ECO:0000313" key="1">
    <source>
        <dbReference type="EMBL" id="PYE56614.1"/>
    </source>
</evidence>
<name>A0A318SGT1_9DEIO</name>
<reference evidence="1 2" key="1">
    <citation type="submission" date="2018-06" db="EMBL/GenBank/DDBJ databases">
        <title>Genomic Encyclopedia of Type Strains, Phase IV (KMG-IV): sequencing the most valuable type-strain genomes for metagenomic binning, comparative biology and taxonomic classification.</title>
        <authorList>
            <person name="Goeker M."/>
        </authorList>
    </citation>
    <scope>NUCLEOTIDE SEQUENCE [LARGE SCALE GENOMIC DNA]</scope>
    <source>
        <strain evidence="1 2">DSM 18048</strain>
    </source>
</reference>
<proteinExistence type="predicted"/>
<keyword evidence="2" id="KW-1185">Reference proteome</keyword>